<organism evidence="2 3">
    <name type="scientific">Smittium angustum</name>
    <dbReference type="NCBI Taxonomy" id="133377"/>
    <lineage>
        <taxon>Eukaryota</taxon>
        <taxon>Fungi</taxon>
        <taxon>Fungi incertae sedis</taxon>
        <taxon>Zoopagomycota</taxon>
        <taxon>Kickxellomycotina</taxon>
        <taxon>Harpellomycetes</taxon>
        <taxon>Harpellales</taxon>
        <taxon>Legeriomycetaceae</taxon>
        <taxon>Smittium</taxon>
    </lineage>
</organism>
<dbReference type="InterPro" id="IPR013149">
    <property type="entry name" value="ADH-like_C"/>
</dbReference>
<dbReference type="SUPFAM" id="SSF50129">
    <property type="entry name" value="GroES-like"/>
    <property type="match status" value="1"/>
</dbReference>
<dbReference type="GO" id="GO:0005739">
    <property type="term" value="C:mitochondrion"/>
    <property type="evidence" value="ECO:0007669"/>
    <property type="project" value="TreeGrafter"/>
</dbReference>
<dbReference type="Gene3D" id="3.90.180.10">
    <property type="entry name" value="Medium-chain alcohol dehydrogenases, catalytic domain"/>
    <property type="match status" value="1"/>
</dbReference>
<accession>A0A2U1IYX2</accession>
<dbReference type="InterPro" id="IPR002364">
    <property type="entry name" value="Quin_OxRdtase/zeta-crystal_CS"/>
</dbReference>
<dbReference type="PROSITE" id="PS01162">
    <property type="entry name" value="QOR_ZETA_CRYSTAL"/>
    <property type="match status" value="1"/>
</dbReference>
<dbReference type="InterPro" id="IPR051397">
    <property type="entry name" value="Zn-ADH-like_protein"/>
</dbReference>
<comment type="caution">
    <text evidence="2">The sequence shown here is derived from an EMBL/GenBank/DDBJ whole genome shotgun (WGS) entry which is preliminary data.</text>
</comment>
<dbReference type="EMBL" id="MBFU01000597">
    <property type="protein sequence ID" value="PVZ98009.1"/>
    <property type="molecule type" value="Genomic_DNA"/>
</dbReference>
<reference evidence="2 3" key="1">
    <citation type="journal article" date="2018" name="MBio">
        <title>Comparative Genomics Reveals the Core Gene Toolbox for the Fungus-Insect Symbiosis.</title>
        <authorList>
            <person name="Wang Y."/>
            <person name="Stata M."/>
            <person name="Wang W."/>
            <person name="Stajich J.E."/>
            <person name="White M.M."/>
            <person name="Moncalvo J.M."/>
        </authorList>
    </citation>
    <scope>NUCLEOTIDE SEQUENCE [LARGE SCALE GENOMIC DNA]</scope>
    <source>
        <strain evidence="2 3">AUS-126-30</strain>
    </source>
</reference>
<evidence type="ECO:0000313" key="2">
    <source>
        <dbReference type="EMBL" id="PVZ98009.1"/>
    </source>
</evidence>
<dbReference type="SUPFAM" id="SSF51735">
    <property type="entry name" value="NAD(P)-binding Rossmann-fold domains"/>
    <property type="match status" value="1"/>
</dbReference>
<dbReference type="InterPro" id="IPR036291">
    <property type="entry name" value="NAD(P)-bd_dom_sf"/>
</dbReference>
<keyword evidence="3" id="KW-1185">Reference proteome</keyword>
<dbReference type="AlphaFoldDB" id="A0A2U1IYX2"/>
<dbReference type="Gene3D" id="3.40.50.720">
    <property type="entry name" value="NAD(P)-binding Rossmann-like Domain"/>
    <property type="match status" value="1"/>
</dbReference>
<dbReference type="PANTHER" id="PTHR43677:SF4">
    <property type="entry name" value="QUINONE OXIDOREDUCTASE-LIKE PROTEIN 2"/>
    <property type="match status" value="1"/>
</dbReference>
<name>A0A2U1IYX2_SMIAN</name>
<dbReference type="SMART" id="SM00829">
    <property type="entry name" value="PKS_ER"/>
    <property type="match status" value="1"/>
</dbReference>
<protein>
    <recommendedName>
        <fullName evidence="1">Enoyl reductase (ER) domain-containing protein</fullName>
    </recommendedName>
</protein>
<sequence length="338" mass="36434">MSMKAIYIQGKYLKNPEEMKVETIPIPEPNKDQVLINVKAVGANFFDYLQIQGKFQVKPEVPFTPGSELSGVVVKVGDSVTKFKVGDKVFGSIPWGAYAEYAVSEVSNLIKMPDTLTFEQAAGIHITYPTGYTALVLRAKLQPGETVLVLAAAGGVGMAAVQIAKALGATVIAAVGSESKFEVCKEMGADHTINYSEKGWVNKVMKLTNGKGVDVIYDPVGNLREAFKCIAYHGRALVVGFAGGVYEKFMTVHILNKSASILGVVYNSYLRGENGSTDTESEVWKGILDIIAKGSVKPIVFKTKYIGLERTADALNAIVNRQTYGKAVVIPTPSQSKI</sequence>
<dbReference type="Proteomes" id="UP000245591">
    <property type="component" value="Unassembled WGS sequence"/>
</dbReference>
<dbReference type="Pfam" id="PF08240">
    <property type="entry name" value="ADH_N"/>
    <property type="match status" value="1"/>
</dbReference>
<dbReference type="GO" id="GO:0008270">
    <property type="term" value="F:zinc ion binding"/>
    <property type="evidence" value="ECO:0007669"/>
    <property type="project" value="InterPro"/>
</dbReference>
<dbReference type="InterPro" id="IPR020843">
    <property type="entry name" value="ER"/>
</dbReference>
<evidence type="ECO:0000313" key="3">
    <source>
        <dbReference type="Proteomes" id="UP000245591"/>
    </source>
</evidence>
<feature type="domain" description="Enoyl reductase (ER)" evidence="1">
    <location>
        <begin position="14"/>
        <end position="329"/>
    </location>
</feature>
<dbReference type="Pfam" id="PF00107">
    <property type="entry name" value="ADH_zinc_N"/>
    <property type="match status" value="1"/>
</dbReference>
<dbReference type="PANTHER" id="PTHR43677">
    <property type="entry name" value="SHORT-CHAIN DEHYDROGENASE/REDUCTASE"/>
    <property type="match status" value="1"/>
</dbReference>
<gene>
    <name evidence="2" type="ORF">BB558_006001</name>
</gene>
<proteinExistence type="predicted"/>
<evidence type="ECO:0000259" key="1">
    <source>
        <dbReference type="SMART" id="SM00829"/>
    </source>
</evidence>
<dbReference type="InterPro" id="IPR011032">
    <property type="entry name" value="GroES-like_sf"/>
</dbReference>
<dbReference type="GO" id="GO:0016491">
    <property type="term" value="F:oxidoreductase activity"/>
    <property type="evidence" value="ECO:0007669"/>
    <property type="project" value="InterPro"/>
</dbReference>
<dbReference type="InterPro" id="IPR013154">
    <property type="entry name" value="ADH-like_N"/>
</dbReference>
<dbReference type="CDD" id="cd08241">
    <property type="entry name" value="QOR1"/>
    <property type="match status" value="1"/>
</dbReference>